<evidence type="ECO:0000313" key="2">
    <source>
        <dbReference type="WBParaSite" id="PDA_v2.g18788.t1"/>
    </source>
</evidence>
<sequence>MNKNSSASENSSFTNSAFYENEKKVYELKRSAALSTTSSTASAASGMPKTTMAQNNSETMKYLPQFIVHRCVDEYIPILNDSCQLKSKFKAKNGIIEHRYTVSWIEDGPIHQEIDKMSFKTDGNFQPSSSDLCLTTSSLSISNNSSGSSSPDSSTTYSSDIINEDEMQQSNDENNPKKDKTSTVIRLETPAVDYVDYIYDPTGRDLSFHASCESEFSDVETDFEIGTSSGNGSELSCYGCLIKAPKANITFKVANRNKDLISEIAKCCSKITREFSNYWNTVKKLKGERYELVKSV</sequence>
<dbReference type="WBParaSite" id="PDA_v2.g18788.t1">
    <property type="protein sequence ID" value="PDA_v2.g18788.t1"/>
    <property type="gene ID" value="PDA_v2.g18788"/>
</dbReference>
<dbReference type="AlphaFoldDB" id="A0A914PK63"/>
<accession>A0A914PK63</accession>
<protein>
    <submittedName>
        <fullName evidence="2">Uncharacterized protein</fullName>
    </submittedName>
</protein>
<evidence type="ECO:0000313" key="1">
    <source>
        <dbReference type="Proteomes" id="UP000887578"/>
    </source>
</evidence>
<organism evidence="1 2">
    <name type="scientific">Panagrolaimus davidi</name>
    <dbReference type="NCBI Taxonomy" id="227884"/>
    <lineage>
        <taxon>Eukaryota</taxon>
        <taxon>Metazoa</taxon>
        <taxon>Ecdysozoa</taxon>
        <taxon>Nematoda</taxon>
        <taxon>Chromadorea</taxon>
        <taxon>Rhabditida</taxon>
        <taxon>Tylenchina</taxon>
        <taxon>Panagrolaimomorpha</taxon>
        <taxon>Panagrolaimoidea</taxon>
        <taxon>Panagrolaimidae</taxon>
        <taxon>Panagrolaimus</taxon>
    </lineage>
</organism>
<keyword evidence="1" id="KW-1185">Reference proteome</keyword>
<proteinExistence type="predicted"/>
<name>A0A914PK63_9BILA</name>
<dbReference type="Proteomes" id="UP000887578">
    <property type="component" value="Unplaced"/>
</dbReference>
<reference evidence="2" key="1">
    <citation type="submission" date="2022-11" db="UniProtKB">
        <authorList>
            <consortium name="WormBaseParasite"/>
        </authorList>
    </citation>
    <scope>IDENTIFICATION</scope>
</reference>